<accession>A0A0G4G0B0</accession>
<dbReference type="VEuPathDB" id="CryptoDB:Cvel_3978"/>
<reference evidence="8" key="1">
    <citation type="submission" date="2014-11" db="EMBL/GenBank/DDBJ databases">
        <authorList>
            <person name="Otto D Thomas"/>
            <person name="Naeem Raeece"/>
        </authorList>
    </citation>
    <scope>NUCLEOTIDE SEQUENCE</scope>
</reference>
<dbReference type="AlphaFoldDB" id="A0A0G4G0B0"/>
<keyword evidence="6" id="KW-0408">Iron</keyword>
<keyword evidence="2" id="KW-0479">Metal-binding</keyword>
<evidence type="ECO:0000256" key="5">
    <source>
        <dbReference type="ARBA" id="ARBA00023002"/>
    </source>
</evidence>
<evidence type="ECO:0000313" key="8">
    <source>
        <dbReference type="EMBL" id="CEM21129.1"/>
    </source>
</evidence>
<sequence>MLARLWRRVGSLATATISTNLILSQSHPCRSPVGVALLSSAFSSFVSPSPTNMHSHQQSTEALYKPYRKHPRLFEGQFLETWLAPEFVELAQTFKEERKGKEAMGADGWKKASPHLKEEAPEVYSFRCLSPEFIRLFEEEIANFYHISDKHRIPVRRPNSMNNYGVVINEIGMRPLVTDLQQRFIWPVARRLFPKQAEMFDSHHSFIVRYQQGEDLGLDMHIDDSDVTFNVCVGEKFTGATLSFCGNFGEPTHRKFTYRYKHEIGRAVLHLGTRRHGADDIETGSRMNLIVWSHNSKWRGSQEYRQRRQALYEREGGPPSYECLSYTHDRDYRAFRDLPKSKERMHFHPWCPPPGKEYEGFLEAVNNSPGSRNRREEL</sequence>
<dbReference type="GO" id="GO:0016705">
    <property type="term" value="F:oxidoreductase activity, acting on paired donors, with incorporation or reduction of molecular oxygen"/>
    <property type="evidence" value="ECO:0007669"/>
    <property type="project" value="InterPro"/>
</dbReference>
<evidence type="ECO:0000256" key="3">
    <source>
        <dbReference type="ARBA" id="ARBA00022896"/>
    </source>
</evidence>
<dbReference type="GO" id="GO:0005506">
    <property type="term" value="F:iron ion binding"/>
    <property type="evidence" value="ECO:0007669"/>
    <property type="project" value="InterPro"/>
</dbReference>
<dbReference type="EMBL" id="CDMZ01000772">
    <property type="protein sequence ID" value="CEM21129.1"/>
    <property type="molecule type" value="Genomic_DNA"/>
</dbReference>
<dbReference type="PANTHER" id="PTHR24014:SF4">
    <property type="entry name" value="2-OXOGLUTARATE AND IRON-DEPENDENT OXYGENASE DOMAIN-CONTAINING PROTEIN 2"/>
    <property type="match status" value="1"/>
</dbReference>
<dbReference type="InterPro" id="IPR005123">
    <property type="entry name" value="Oxoglu/Fe-dep_dioxygenase_dom"/>
</dbReference>
<evidence type="ECO:0000256" key="2">
    <source>
        <dbReference type="ARBA" id="ARBA00022723"/>
    </source>
</evidence>
<evidence type="ECO:0000259" key="7">
    <source>
        <dbReference type="PROSITE" id="PS51471"/>
    </source>
</evidence>
<feature type="domain" description="Fe2OG dioxygenase" evidence="7">
    <location>
        <begin position="201"/>
        <end position="295"/>
    </location>
</feature>
<dbReference type="GO" id="GO:0031418">
    <property type="term" value="F:L-ascorbic acid binding"/>
    <property type="evidence" value="ECO:0007669"/>
    <property type="project" value="UniProtKB-KW"/>
</dbReference>
<keyword evidence="4" id="KW-0223">Dioxygenase</keyword>
<evidence type="ECO:0000256" key="6">
    <source>
        <dbReference type="ARBA" id="ARBA00023004"/>
    </source>
</evidence>
<protein>
    <recommendedName>
        <fullName evidence="7">Fe2OG dioxygenase domain-containing protein</fullName>
    </recommendedName>
</protein>
<dbReference type="Pfam" id="PF25238">
    <property type="entry name" value="OGFOD2-like"/>
    <property type="match status" value="1"/>
</dbReference>
<evidence type="ECO:0000256" key="1">
    <source>
        <dbReference type="ARBA" id="ARBA00001961"/>
    </source>
</evidence>
<name>A0A0G4G0B0_9ALVE</name>
<dbReference type="GO" id="GO:0051213">
    <property type="term" value="F:dioxygenase activity"/>
    <property type="evidence" value="ECO:0007669"/>
    <property type="project" value="UniProtKB-KW"/>
</dbReference>
<keyword evidence="5" id="KW-0560">Oxidoreductase</keyword>
<dbReference type="InterPro" id="IPR006620">
    <property type="entry name" value="Pro_4_hyd_alph"/>
</dbReference>
<comment type="cofactor">
    <cofactor evidence="1">
        <name>L-ascorbate</name>
        <dbReference type="ChEBI" id="CHEBI:38290"/>
    </cofactor>
</comment>
<proteinExistence type="predicted"/>
<organism evidence="8">
    <name type="scientific">Chromera velia CCMP2878</name>
    <dbReference type="NCBI Taxonomy" id="1169474"/>
    <lineage>
        <taxon>Eukaryota</taxon>
        <taxon>Sar</taxon>
        <taxon>Alveolata</taxon>
        <taxon>Colpodellida</taxon>
        <taxon>Chromeraceae</taxon>
        <taxon>Chromera</taxon>
    </lineage>
</organism>
<dbReference type="PANTHER" id="PTHR24014">
    <property type="entry name" value="2-OXOGLUTARATE AND IRON-DEPENDENT OXYGENASE DOMAIN-CONTAINING PROTEIN 2"/>
    <property type="match status" value="1"/>
</dbReference>
<keyword evidence="3" id="KW-0847">Vitamin C</keyword>
<gene>
    <name evidence="8" type="ORF">Cvel_3978</name>
</gene>
<dbReference type="PhylomeDB" id="A0A0G4G0B0"/>
<dbReference type="PROSITE" id="PS51471">
    <property type="entry name" value="FE2OG_OXY"/>
    <property type="match status" value="1"/>
</dbReference>
<dbReference type="SMART" id="SM00702">
    <property type="entry name" value="P4Hc"/>
    <property type="match status" value="1"/>
</dbReference>
<evidence type="ECO:0000256" key="4">
    <source>
        <dbReference type="ARBA" id="ARBA00022964"/>
    </source>
</evidence>